<protein>
    <submittedName>
        <fullName evidence="3">Alpha/beta hydrolase</fullName>
    </submittedName>
</protein>
<comment type="caution">
    <text evidence="3">The sequence shown here is derived from an EMBL/GenBank/DDBJ whole genome shotgun (WGS) entry which is preliminary data.</text>
</comment>
<dbReference type="InterPro" id="IPR000073">
    <property type="entry name" value="AB_hydrolase_1"/>
</dbReference>
<feature type="domain" description="AB hydrolase-1" evidence="2">
    <location>
        <begin position="26"/>
        <end position="300"/>
    </location>
</feature>
<evidence type="ECO:0000259" key="2">
    <source>
        <dbReference type="Pfam" id="PF00561"/>
    </source>
</evidence>
<proteinExistence type="predicted"/>
<dbReference type="SUPFAM" id="SSF53474">
    <property type="entry name" value="alpha/beta-Hydrolases"/>
    <property type="match status" value="1"/>
</dbReference>
<keyword evidence="1 3" id="KW-0378">Hydrolase</keyword>
<organism evidence="3 4">
    <name type="scientific">Kitasatospora terrestris</name>
    <dbReference type="NCBI Taxonomy" id="258051"/>
    <lineage>
        <taxon>Bacteria</taxon>
        <taxon>Bacillati</taxon>
        <taxon>Actinomycetota</taxon>
        <taxon>Actinomycetes</taxon>
        <taxon>Kitasatosporales</taxon>
        <taxon>Streptomycetaceae</taxon>
        <taxon>Kitasatospora</taxon>
    </lineage>
</organism>
<keyword evidence="4" id="KW-1185">Reference proteome</keyword>
<dbReference type="PANTHER" id="PTHR43329">
    <property type="entry name" value="EPOXIDE HYDROLASE"/>
    <property type="match status" value="1"/>
</dbReference>
<dbReference type="Gene3D" id="3.40.50.1820">
    <property type="entry name" value="alpha/beta hydrolase"/>
    <property type="match status" value="1"/>
</dbReference>
<evidence type="ECO:0000256" key="1">
    <source>
        <dbReference type="ARBA" id="ARBA00022801"/>
    </source>
</evidence>
<dbReference type="RefSeq" id="WP_345696196.1">
    <property type="nucleotide sequence ID" value="NZ_BAABIS010000001.1"/>
</dbReference>
<gene>
    <name evidence="3" type="ORF">GCM10023235_17470</name>
</gene>
<dbReference type="Pfam" id="PF00561">
    <property type="entry name" value="Abhydrolase_1"/>
    <property type="match status" value="1"/>
</dbReference>
<sequence>MPEISHRVVDSAGGLRMHIAEAGRGPLVLLLHGFPESWYSWRHQLTALAAAGYHAVAPTQRGYGRTGGPDAVDQYSVLHLAGDVLGLMPALGAEHAVVVGHDWGATVAWYTALLRPDAVRGVVGLAVPPYPRGNRPPTEALRHLLGDAFYMLYFQQPGPADAELSRDLGTTFRRILAGAPTLGPAGLPLVPEGGGFLDLFREPDTLPDWLTEDDLAHYTAEFATGGFTRPLNWYRNLDRNWELTGAWHTARIQPPALLIAGEKDLVVSNAAARSGLCTLGTFAPHLHDVQWLPDTGHWTQQQRPAEVNKVLTAFLAAHHR</sequence>
<name>A0ABP9DE56_9ACTN</name>
<dbReference type="InterPro" id="IPR029058">
    <property type="entry name" value="AB_hydrolase_fold"/>
</dbReference>
<accession>A0ABP9DE56</accession>
<evidence type="ECO:0000313" key="4">
    <source>
        <dbReference type="Proteomes" id="UP001501752"/>
    </source>
</evidence>
<dbReference type="Proteomes" id="UP001501752">
    <property type="component" value="Unassembled WGS sequence"/>
</dbReference>
<dbReference type="EMBL" id="BAABIS010000001">
    <property type="protein sequence ID" value="GAA4842078.1"/>
    <property type="molecule type" value="Genomic_DNA"/>
</dbReference>
<evidence type="ECO:0000313" key="3">
    <source>
        <dbReference type="EMBL" id="GAA4842078.1"/>
    </source>
</evidence>
<dbReference type="GO" id="GO:0016787">
    <property type="term" value="F:hydrolase activity"/>
    <property type="evidence" value="ECO:0007669"/>
    <property type="project" value="UniProtKB-KW"/>
</dbReference>
<dbReference type="PRINTS" id="PR00412">
    <property type="entry name" value="EPOXHYDRLASE"/>
</dbReference>
<reference evidence="4" key="1">
    <citation type="journal article" date="2019" name="Int. J. Syst. Evol. Microbiol.">
        <title>The Global Catalogue of Microorganisms (GCM) 10K type strain sequencing project: providing services to taxonomists for standard genome sequencing and annotation.</title>
        <authorList>
            <consortium name="The Broad Institute Genomics Platform"/>
            <consortium name="The Broad Institute Genome Sequencing Center for Infectious Disease"/>
            <person name="Wu L."/>
            <person name="Ma J."/>
        </authorList>
    </citation>
    <scope>NUCLEOTIDE SEQUENCE [LARGE SCALE GENOMIC DNA]</scope>
    <source>
        <strain evidence="4">JCM 13006</strain>
    </source>
</reference>
<dbReference type="InterPro" id="IPR000639">
    <property type="entry name" value="Epox_hydrolase-like"/>
</dbReference>